<keyword evidence="2 3" id="KW-0326">Glycosidase</keyword>
<dbReference type="InterPro" id="IPR022790">
    <property type="entry name" value="GH26_dom"/>
</dbReference>
<evidence type="ECO:0000256" key="1">
    <source>
        <dbReference type="ARBA" id="ARBA00022801"/>
    </source>
</evidence>
<proteinExistence type="inferred from homology"/>
<sequence length="382" mass="41129">MVMEPGTVGIAILAAKAGMSGGSEDSASLEPVASCTEFEGGAVCLDVALPGGGAERLASAGETPSPAAAAPAAEKVTWGGRRSGLPWMSGASSAGADFEAWRGRRLDVKTAFLAIRYGWAELTQTSFIRPIVRAGYTPVIAAGMLPESARGQFVACANGAFDDHIRKIGRSLVAMGAGNAILRLGWEANRMGDFPWGVLGDGSGYKNCFRRWVQVLRSVTGQAFTFDFNMGARGNLPYSQDNIYPGAEYVDVIGTQRYDRCPAIRSDADWQAAYDVRQETGNPVGLGAWLAWAKAKGKRFSVPEWGVSDHHPSLHCPDNGFDNPFFIQKMFEFFRANAAVMAYESYFNGGGRAFPDGVYKIFPAYNNPRAAARYQQLWSAGR</sequence>
<protein>
    <submittedName>
        <fullName evidence="5">Glycosyl hydrolase</fullName>
    </submittedName>
</protein>
<accession>A0ABU8XT04</accession>
<dbReference type="Pfam" id="PF02156">
    <property type="entry name" value="Glyco_hydro_26"/>
    <property type="match status" value="1"/>
</dbReference>
<gene>
    <name evidence="5" type="ORF">U1T56_14375</name>
</gene>
<dbReference type="Gene3D" id="3.20.20.80">
    <property type="entry name" value="Glycosidases"/>
    <property type="match status" value="1"/>
</dbReference>
<dbReference type="GO" id="GO:0016787">
    <property type="term" value="F:hydrolase activity"/>
    <property type="evidence" value="ECO:0007669"/>
    <property type="project" value="UniProtKB-KW"/>
</dbReference>
<comment type="similarity">
    <text evidence="3">Belongs to the glycosyl hydrolase 26 family.</text>
</comment>
<keyword evidence="6" id="KW-1185">Reference proteome</keyword>
<keyword evidence="1 3" id="KW-0378">Hydrolase</keyword>
<dbReference type="EMBL" id="JBBLZC010000014">
    <property type="protein sequence ID" value="MEK0084340.1"/>
    <property type="molecule type" value="Genomic_DNA"/>
</dbReference>
<evidence type="ECO:0000313" key="6">
    <source>
        <dbReference type="Proteomes" id="UP001375743"/>
    </source>
</evidence>
<name>A0ABU8XT04_9PROT</name>
<evidence type="ECO:0000256" key="3">
    <source>
        <dbReference type="PROSITE-ProRule" id="PRU01100"/>
    </source>
</evidence>
<dbReference type="PROSITE" id="PS51764">
    <property type="entry name" value="GH26"/>
    <property type="match status" value="1"/>
</dbReference>
<evidence type="ECO:0000313" key="5">
    <source>
        <dbReference type="EMBL" id="MEK0084340.1"/>
    </source>
</evidence>
<reference evidence="5 6" key="1">
    <citation type="submission" date="2024-01" db="EMBL/GenBank/DDBJ databases">
        <title>Multi-omics insights into the function and evolution of sodium benzoate biodegradation pathways in Benzoatithermus flavus gen. nov., sp. nov. from hot spring.</title>
        <authorList>
            <person name="Hu C.-J."/>
            <person name="Li W.-J."/>
        </authorList>
    </citation>
    <scope>NUCLEOTIDE SEQUENCE [LARGE SCALE GENOMIC DNA]</scope>
    <source>
        <strain evidence="5 6">SYSU G07066</strain>
    </source>
</reference>
<evidence type="ECO:0000259" key="4">
    <source>
        <dbReference type="PROSITE" id="PS51764"/>
    </source>
</evidence>
<evidence type="ECO:0000256" key="2">
    <source>
        <dbReference type="ARBA" id="ARBA00023295"/>
    </source>
</evidence>
<feature type="active site" description="Proton donor" evidence="3">
    <location>
        <position position="187"/>
    </location>
</feature>
<comment type="caution">
    <text evidence="5">The sequence shown here is derived from an EMBL/GenBank/DDBJ whole genome shotgun (WGS) entry which is preliminary data.</text>
</comment>
<dbReference type="InterPro" id="IPR017853">
    <property type="entry name" value="GH"/>
</dbReference>
<feature type="domain" description="GH26" evidence="4">
    <location>
        <begin position="70"/>
        <end position="374"/>
    </location>
</feature>
<dbReference type="RefSeq" id="WP_418160191.1">
    <property type="nucleotide sequence ID" value="NZ_JBBLZC010000014.1"/>
</dbReference>
<organism evidence="5 6">
    <name type="scientific">Benzoatithermus flavus</name>
    <dbReference type="NCBI Taxonomy" id="3108223"/>
    <lineage>
        <taxon>Bacteria</taxon>
        <taxon>Pseudomonadati</taxon>
        <taxon>Pseudomonadota</taxon>
        <taxon>Alphaproteobacteria</taxon>
        <taxon>Geminicoccales</taxon>
        <taxon>Geminicoccaceae</taxon>
        <taxon>Benzoatithermus</taxon>
    </lineage>
</organism>
<dbReference type="SUPFAM" id="SSF51445">
    <property type="entry name" value="(Trans)glycosidases"/>
    <property type="match status" value="1"/>
</dbReference>
<feature type="active site" description="Nucleophile" evidence="3">
    <location>
        <position position="304"/>
    </location>
</feature>
<dbReference type="Proteomes" id="UP001375743">
    <property type="component" value="Unassembled WGS sequence"/>
</dbReference>